<gene>
    <name evidence="1" type="ORF">GRI97_17500</name>
</gene>
<dbReference type="OrthoDB" id="7508498at2"/>
<accession>A0A6I4U0C1</accession>
<reference evidence="1 2" key="1">
    <citation type="submission" date="2019-12" db="EMBL/GenBank/DDBJ databases">
        <title>Genomic-based taxomic classification of the family Erythrobacteraceae.</title>
        <authorList>
            <person name="Xu L."/>
        </authorList>
    </citation>
    <scope>NUCLEOTIDE SEQUENCE [LARGE SCALE GENOMIC DNA]</scope>
    <source>
        <strain evidence="1 2">S36</strain>
    </source>
</reference>
<dbReference type="Proteomes" id="UP000469430">
    <property type="component" value="Unassembled WGS sequence"/>
</dbReference>
<sequence length="69" mass="7670">MSFTPTKPFLIAEDEHGQVRLTLRETRYNSQGYPWIVSTVVDESFGTVAAARKHAVEHFGAKAGEFASK</sequence>
<dbReference type="AlphaFoldDB" id="A0A6I4U0C1"/>
<comment type="caution">
    <text evidence="1">The sequence shown here is derived from an EMBL/GenBank/DDBJ whole genome shotgun (WGS) entry which is preliminary data.</text>
</comment>
<dbReference type="EMBL" id="WTYJ01000005">
    <property type="protein sequence ID" value="MXP00790.1"/>
    <property type="molecule type" value="Genomic_DNA"/>
</dbReference>
<proteinExistence type="predicted"/>
<protein>
    <submittedName>
        <fullName evidence="1">Uncharacterized protein</fullName>
    </submittedName>
</protein>
<evidence type="ECO:0000313" key="2">
    <source>
        <dbReference type="Proteomes" id="UP000469430"/>
    </source>
</evidence>
<keyword evidence="2" id="KW-1185">Reference proteome</keyword>
<organism evidence="1 2">
    <name type="scientific">Croceibacterium xixiisoli</name>
    <dbReference type="NCBI Taxonomy" id="1476466"/>
    <lineage>
        <taxon>Bacteria</taxon>
        <taxon>Pseudomonadati</taxon>
        <taxon>Pseudomonadota</taxon>
        <taxon>Alphaproteobacteria</taxon>
        <taxon>Sphingomonadales</taxon>
        <taxon>Erythrobacteraceae</taxon>
        <taxon>Croceibacterium</taxon>
    </lineage>
</organism>
<dbReference type="RefSeq" id="WP_161392532.1">
    <property type="nucleotide sequence ID" value="NZ_JBHSCP010000001.1"/>
</dbReference>
<name>A0A6I4U0C1_9SPHN</name>
<evidence type="ECO:0000313" key="1">
    <source>
        <dbReference type="EMBL" id="MXP00790.1"/>
    </source>
</evidence>